<dbReference type="GO" id="GO:0006508">
    <property type="term" value="P:proteolysis"/>
    <property type="evidence" value="ECO:0007669"/>
    <property type="project" value="UniProtKB-KW"/>
</dbReference>
<keyword evidence="6 10" id="KW-0862">Zinc</keyword>
<feature type="non-terminal residue" evidence="13">
    <location>
        <position position="729"/>
    </location>
</feature>
<dbReference type="GO" id="GO:0004222">
    <property type="term" value="F:metalloendopeptidase activity"/>
    <property type="evidence" value="ECO:0007669"/>
    <property type="project" value="InterPro"/>
</dbReference>
<keyword evidence="3" id="KW-0645">Protease</keyword>
<dbReference type="GO" id="GO:0031012">
    <property type="term" value="C:extracellular matrix"/>
    <property type="evidence" value="ECO:0007669"/>
    <property type="project" value="TreeGrafter"/>
</dbReference>
<proteinExistence type="predicted"/>
<evidence type="ECO:0000259" key="12">
    <source>
        <dbReference type="PROSITE" id="PS50215"/>
    </source>
</evidence>
<comment type="subcellular location">
    <subcellularLocation>
        <location evidence="1">Secreted</location>
    </subcellularLocation>
</comment>
<feature type="active site" evidence="10">
    <location>
        <position position="424"/>
    </location>
</feature>
<evidence type="ECO:0000256" key="8">
    <source>
        <dbReference type="ARBA" id="ARBA00023157"/>
    </source>
</evidence>
<sequence length="729" mass="78308">MGIHEGELVLVVTVLAATVAVLTSDQSQQEVPEVSEEVQWSEALVEVNLMPSHAHSDAFGHAHIRGNSPNSFLKVTMENSHYHLTLTPTKWLVASGATMTRVGVGGVADVGGSVGREYLPLEPRPCLYQAHPEDMGGQATTGTVSLCHSDGPRVMLMTADEMTELLPLQYGGGAGADQPTTSKRVGGTHAPLYTHVVKRHPLPAVMDQDCQSHSSCLRTPSVPTPTELPDLSQVLVDPSEQEVKRVAGETAEVEPLSVELGLFLDKALLDLFSEYLPSQQELIDLVLGLVNNVQALYRHQSLGRQVNFTITHLRLLDTQPKDLPTHKGNRIMLLKSFCEYNQRNNDPDDTSPDHWDIGVYLSGLNFYVSNPDGGEDAVTMGLAYTGGVCKPHLSCVINEFGVVNYRGRPYPSSGALSSYVLAHEIGHSLGLRHDGVSNECARSGFIMAAGRGLKGATTWSSCAREKILKQKGSCLLEGSMSVGVGVGVGVGTVVGGNENTWNLTSYRGMPGQRWDATAQCQLFLKDPHAGLADVLAIKEICTSVTCVSPNRISSYLAGPALETTHCGGKNWCRGGVCVPWGADGPQEVVAGSWGPWTHGECTSGCVEGGTGYQVSHRWCDSPPAKNSVEGCVGSQVRVSLCPDEEVCGTTPRRTVNELASQLCQVVAALKTDVDGIGRQLSHSADVVWQSCALYCQKKNSTDLWTPRYEFKDLPHVATHLPDGTPCNLD</sequence>
<protein>
    <recommendedName>
        <fullName evidence="12">Peptidase M12B domain-containing protein</fullName>
    </recommendedName>
</protein>
<keyword evidence="7" id="KW-0482">Metalloprotease</keyword>
<dbReference type="InterPro" id="IPR036383">
    <property type="entry name" value="TSP1_rpt_sf"/>
</dbReference>
<dbReference type="Pfam" id="PF17771">
    <property type="entry name" value="ADAMTS_CR_2"/>
    <property type="match status" value="1"/>
</dbReference>
<dbReference type="SUPFAM" id="SSF55486">
    <property type="entry name" value="Metalloproteases ('zincins'), catalytic domain"/>
    <property type="match status" value="1"/>
</dbReference>
<dbReference type="InterPro" id="IPR001590">
    <property type="entry name" value="Peptidase_M12B"/>
</dbReference>
<dbReference type="GO" id="GO:0046872">
    <property type="term" value="F:metal ion binding"/>
    <property type="evidence" value="ECO:0007669"/>
    <property type="project" value="UniProtKB-KW"/>
</dbReference>
<evidence type="ECO:0000256" key="10">
    <source>
        <dbReference type="PROSITE-ProRule" id="PRU00276"/>
    </source>
</evidence>
<accession>A0AAW0XLR9</accession>
<feature type="domain" description="Peptidase M12B" evidence="12">
    <location>
        <begin position="256"/>
        <end position="467"/>
    </location>
</feature>
<evidence type="ECO:0000256" key="2">
    <source>
        <dbReference type="ARBA" id="ARBA00022525"/>
    </source>
</evidence>
<keyword evidence="4 10" id="KW-0479">Metal-binding</keyword>
<comment type="caution">
    <text evidence="10">Lacks conserved residue(s) required for the propagation of feature annotation.</text>
</comment>
<dbReference type="InterPro" id="IPR000884">
    <property type="entry name" value="TSP1_rpt"/>
</dbReference>
<dbReference type="GO" id="GO:0005576">
    <property type="term" value="C:extracellular region"/>
    <property type="evidence" value="ECO:0007669"/>
    <property type="project" value="UniProtKB-SubCell"/>
</dbReference>
<keyword evidence="2" id="KW-0964">Secreted</keyword>
<organism evidence="13 14">
    <name type="scientific">Cherax quadricarinatus</name>
    <name type="common">Australian red claw crayfish</name>
    <dbReference type="NCBI Taxonomy" id="27406"/>
    <lineage>
        <taxon>Eukaryota</taxon>
        <taxon>Metazoa</taxon>
        <taxon>Ecdysozoa</taxon>
        <taxon>Arthropoda</taxon>
        <taxon>Crustacea</taxon>
        <taxon>Multicrustacea</taxon>
        <taxon>Malacostraca</taxon>
        <taxon>Eumalacostraca</taxon>
        <taxon>Eucarida</taxon>
        <taxon>Decapoda</taxon>
        <taxon>Pleocyemata</taxon>
        <taxon>Astacidea</taxon>
        <taxon>Parastacoidea</taxon>
        <taxon>Parastacidae</taxon>
        <taxon>Cherax</taxon>
    </lineage>
</organism>
<evidence type="ECO:0000256" key="5">
    <source>
        <dbReference type="ARBA" id="ARBA00022801"/>
    </source>
</evidence>
<keyword evidence="11" id="KW-0732">Signal</keyword>
<keyword evidence="9" id="KW-0325">Glycoprotein</keyword>
<feature type="signal peptide" evidence="11">
    <location>
        <begin position="1"/>
        <end position="24"/>
    </location>
</feature>
<evidence type="ECO:0000313" key="13">
    <source>
        <dbReference type="EMBL" id="KAK8745485.1"/>
    </source>
</evidence>
<dbReference type="EMBL" id="JARKIK010000019">
    <property type="protein sequence ID" value="KAK8745485.1"/>
    <property type="molecule type" value="Genomic_DNA"/>
</dbReference>
<evidence type="ECO:0000256" key="11">
    <source>
        <dbReference type="SAM" id="SignalP"/>
    </source>
</evidence>
<dbReference type="InterPro" id="IPR024079">
    <property type="entry name" value="MetalloPept_cat_dom_sf"/>
</dbReference>
<evidence type="ECO:0000256" key="4">
    <source>
        <dbReference type="ARBA" id="ARBA00022723"/>
    </source>
</evidence>
<evidence type="ECO:0000256" key="1">
    <source>
        <dbReference type="ARBA" id="ARBA00004613"/>
    </source>
</evidence>
<comment type="caution">
    <text evidence="13">The sequence shown here is derived from an EMBL/GenBank/DDBJ whole genome shotgun (WGS) entry which is preliminary data.</text>
</comment>
<dbReference type="AlphaFoldDB" id="A0AAW0XLR9"/>
<dbReference type="InterPro" id="IPR050439">
    <property type="entry name" value="ADAMTS_ADAMTS-like"/>
</dbReference>
<dbReference type="PANTHER" id="PTHR13723">
    <property type="entry name" value="ADAMTS A DISINTEGRIN AND METALLOPROTEASE WITH THROMBOSPONDIN MOTIFS PROTEASE"/>
    <property type="match status" value="1"/>
</dbReference>
<dbReference type="PANTHER" id="PTHR13723:SF294">
    <property type="entry name" value="A DISINTEGRIN AND METALLOPROTEINASE WITH THROMBOSPONDIN MOTIFS 7-LIKE PROTEIN"/>
    <property type="match status" value="1"/>
</dbReference>
<feature type="binding site" evidence="10">
    <location>
        <position position="423"/>
    </location>
    <ligand>
        <name>Zn(2+)</name>
        <dbReference type="ChEBI" id="CHEBI:29105"/>
        <note>catalytic</note>
    </ligand>
</feature>
<reference evidence="13 14" key="1">
    <citation type="journal article" date="2024" name="BMC Genomics">
        <title>Genome assembly of redclaw crayfish (Cherax quadricarinatus) provides insights into its immune adaptation and hypoxia tolerance.</title>
        <authorList>
            <person name="Liu Z."/>
            <person name="Zheng J."/>
            <person name="Li H."/>
            <person name="Fang K."/>
            <person name="Wang S."/>
            <person name="He J."/>
            <person name="Zhou D."/>
            <person name="Weng S."/>
            <person name="Chi M."/>
            <person name="Gu Z."/>
            <person name="He J."/>
            <person name="Li F."/>
            <person name="Wang M."/>
        </authorList>
    </citation>
    <scope>NUCLEOTIDE SEQUENCE [LARGE SCALE GENOMIC DNA]</scope>
    <source>
        <strain evidence="13">ZL_2023a</strain>
    </source>
</reference>
<dbReference type="Pfam" id="PF13582">
    <property type="entry name" value="Reprolysin_3"/>
    <property type="match status" value="1"/>
</dbReference>
<dbReference type="PROSITE" id="PS50092">
    <property type="entry name" value="TSP1"/>
    <property type="match status" value="1"/>
</dbReference>
<dbReference type="Gene3D" id="3.40.1620.60">
    <property type="match status" value="1"/>
</dbReference>
<evidence type="ECO:0000313" key="14">
    <source>
        <dbReference type="Proteomes" id="UP001445076"/>
    </source>
</evidence>
<dbReference type="Gene3D" id="3.40.390.10">
    <property type="entry name" value="Collagenase (Catalytic Domain)"/>
    <property type="match status" value="1"/>
</dbReference>
<name>A0AAW0XLR9_CHEQU</name>
<dbReference type="InterPro" id="IPR041645">
    <property type="entry name" value="ADAMTS_CR_2"/>
</dbReference>
<dbReference type="GO" id="GO:0030198">
    <property type="term" value="P:extracellular matrix organization"/>
    <property type="evidence" value="ECO:0007669"/>
    <property type="project" value="TreeGrafter"/>
</dbReference>
<keyword evidence="5" id="KW-0378">Hydrolase</keyword>
<evidence type="ECO:0000256" key="9">
    <source>
        <dbReference type="ARBA" id="ARBA00023180"/>
    </source>
</evidence>
<feature type="chain" id="PRO_5043497467" description="Peptidase M12B domain-containing protein" evidence="11">
    <location>
        <begin position="25"/>
        <end position="729"/>
    </location>
</feature>
<dbReference type="Proteomes" id="UP001445076">
    <property type="component" value="Unassembled WGS sequence"/>
</dbReference>
<gene>
    <name evidence="13" type="ORF">OTU49_000213</name>
</gene>
<evidence type="ECO:0000256" key="3">
    <source>
        <dbReference type="ARBA" id="ARBA00022670"/>
    </source>
</evidence>
<keyword evidence="8" id="KW-1015">Disulfide bond</keyword>
<dbReference type="Gene3D" id="2.20.100.10">
    <property type="entry name" value="Thrombospondin type-1 (TSP1) repeat"/>
    <property type="match status" value="1"/>
</dbReference>
<keyword evidence="14" id="KW-1185">Reference proteome</keyword>
<evidence type="ECO:0000256" key="7">
    <source>
        <dbReference type="ARBA" id="ARBA00023049"/>
    </source>
</evidence>
<feature type="binding site" evidence="10">
    <location>
        <position position="433"/>
    </location>
    <ligand>
        <name>Zn(2+)</name>
        <dbReference type="ChEBI" id="CHEBI:29105"/>
        <note>catalytic</note>
    </ligand>
</feature>
<feature type="binding site" evidence="10">
    <location>
        <position position="427"/>
    </location>
    <ligand>
        <name>Zn(2+)</name>
        <dbReference type="ChEBI" id="CHEBI:29105"/>
        <note>catalytic</note>
    </ligand>
</feature>
<evidence type="ECO:0000256" key="6">
    <source>
        <dbReference type="ARBA" id="ARBA00022833"/>
    </source>
</evidence>
<dbReference type="PROSITE" id="PS50215">
    <property type="entry name" value="ADAM_MEPRO"/>
    <property type="match status" value="1"/>
</dbReference>